<dbReference type="Gene3D" id="3.30.420.10">
    <property type="entry name" value="Ribonuclease H-like superfamily/Ribonuclease H"/>
    <property type="match status" value="1"/>
</dbReference>
<evidence type="ECO:0000313" key="4">
    <source>
        <dbReference type="Proteomes" id="UP000053097"/>
    </source>
</evidence>
<organism evidence="3 4">
    <name type="scientific">Ooceraea biroi</name>
    <name type="common">Clonal raider ant</name>
    <name type="synonym">Cerapachys biroi</name>
    <dbReference type="NCBI Taxonomy" id="2015173"/>
    <lineage>
        <taxon>Eukaryota</taxon>
        <taxon>Metazoa</taxon>
        <taxon>Ecdysozoa</taxon>
        <taxon>Arthropoda</taxon>
        <taxon>Hexapoda</taxon>
        <taxon>Insecta</taxon>
        <taxon>Pterygota</taxon>
        <taxon>Neoptera</taxon>
        <taxon>Endopterygota</taxon>
        <taxon>Hymenoptera</taxon>
        <taxon>Apocrita</taxon>
        <taxon>Aculeata</taxon>
        <taxon>Formicoidea</taxon>
        <taxon>Formicidae</taxon>
        <taxon>Dorylinae</taxon>
        <taxon>Ooceraea</taxon>
    </lineage>
</organism>
<dbReference type="OrthoDB" id="9986793at2759"/>
<dbReference type="PANTHER" id="PTHR47326">
    <property type="entry name" value="TRANSPOSABLE ELEMENT TC3 TRANSPOSASE-LIKE PROTEIN"/>
    <property type="match status" value="1"/>
</dbReference>
<accession>A0A026W0C2</accession>
<dbReference type="InterPro" id="IPR036397">
    <property type="entry name" value="RNaseH_sf"/>
</dbReference>
<dbReference type="GO" id="GO:0005634">
    <property type="term" value="C:nucleus"/>
    <property type="evidence" value="ECO:0007669"/>
    <property type="project" value="UniProtKB-SubCell"/>
</dbReference>
<sequence length="221" mass="25845">MHLFNATFHNENTNISKSTVHKTIRRFEETGSIKNHPKTGRPAKATNSEKSLDVLQSFVENPHSSTRKTTAEHQIDQKSVCKILKQNKFHPYNIHLVQELNEDDFDRRLQFCELMMERADAEPDFSNHVVFSDEATFQLNGYVNRHNCRFWSDTNPHWMLEFHTQYPEKVNVWVGILNDTLIGPFFIGRNLNAEIYENMLRNQIVPAIRAIVGADIENTWF</sequence>
<evidence type="ECO:0000256" key="1">
    <source>
        <dbReference type="ARBA" id="ARBA00004123"/>
    </source>
</evidence>
<gene>
    <name evidence="3" type="ORF">X777_12276</name>
</gene>
<evidence type="ECO:0008006" key="5">
    <source>
        <dbReference type="Google" id="ProtNLM"/>
    </source>
</evidence>
<protein>
    <recommendedName>
        <fullName evidence="5">DUF4817 domain-containing protein</fullName>
    </recommendedName>
</protein>
<dbReference type="InterPro" id="IPR009057">
    <property type="entry name" value="Homeodomain-like_sf"/>
</dbReference>
<name>A0A026W0C2_OOCBI</name>
<dbReference type="AlphaFoldDB" id="A0A026W0C2"/>
<proteinExistence type="predicted"/>
<dbReference type="Proteomes" id="UP000053097">
    <property type="component" value="Unassembled WGS sequence"/>
</dbReference>
<dbReference type="PANTHER" id="PTHR47326:SF1">
    <property type="entry name" value="HTH PSQ-TYPE DOMAIN-CONTAINING PROTEIN"/>
    <property type="match status" value="1"/>
</dbReference>
<reference evidence="3 4" key="1">
    <citation type="journal article" date="2014" name="Curr. Biol.">
        <title>The genome of the clonal raider ant Cerapachys biroi.</title>
        <authorList>
            <person name="Oxley P.R."/>
            <person name="Ji L."/>
            <person name="Fetter-Pruneda I."/>
            <person name="McKenzie S.K."/>
            <person name="Li C."/>
            <person name="Hu H."/>
            <person name="Zhang G."/>
            <person name="Kronauer D.J."/>
        </authorList>
    </citation>
    <scope>NUCLEOTIDE SEQUENCE [LARGE SCALE GENOMIC DNA]</scope>
</reference>
<keyword evidence="4" id="KW-1185">Reference proteome</keyword>
<feature type="region of interest" description="Disordered" evidence="2">
    <location>
        <begin position="29"/>
        <end position="49"/>
    </location>
</feature>
<evidence type="ECO:0000256" key="2">
    <source>
        <dbReference type="SAM" id="MobiDB-lite"/>
    </source>
</evidence>
<dbReference type="EMBL" id="KK107512">
    <property type="protein sequence ID" value="EZA49482.1"/>
    <property type="molecule type" value="Genomic_DNA"/>
</dbReference>
<dbReference type="GO" id="GO:0003676">
    <property type="term" value="F:nucleic acid binding"/>
    <property type="evidence" value="ECO:0007669"/>
    <property type="project" value="InterPro"/>
</dbReference>
<dbReference type="SUPFAM" id="SSF46689">
    <property type="entry name" value="Homeodomain-like"/>
    <property type="match status" value="1"/>
</dbReference>
<comment type="subcellular location">
    <subcellularLocation>
        <location evidence="1">Nucleus</location>
    </subcellularLocation>
</comment>
<evidence type="ECO:0000313" key="3">
    <source>
        <dbReference type="EMBL" id="EZA49482.1"/>
    </source>
</evidence>
<dbReference type="OMA" id="DIENTWF"/>